<keyword evidence="2" id="KW-1185">Reference proteome</keyword>
<dbReference type="GeneID" id="59282054"/>
<evidence type="ECO:0000313" key="2">
    <source>
        <dbReference type="Proteomes" id="UP000578531"/>
    </source>
</evidence>
<dbReference type="EMBL" id="JACCJC010000001">
    <property type="protein sequence ID" value="KAF6241663.1"/>
    <property type="molecule type" value="Genomic_DNA"/>
</dbReference>
<comment type="caution">
    <text evidence="1">The sequence shown here is derived from an EMBL/GenBank/DDBJ whole genome shotgun (WGS) entry which is preliminary data.</text>
</comment>
<accession>A0A8H6LAC5</accession>
<dbReference type="AlphaFoldDB" id="A0A8H6LAC5"/>
<proteinExistence type="predicted"/>
<protein>
    <submittedName>
        <fullName evidence="1">Uncharacterized protein</fullName>
    </submittedName>
</protein>
<dbReference type="Pfam" id="PF12929">
    <property type="entry name" value="Mid1"/>
    <property type="match status" value="1"/>
</dbReference>
<organism evidence="1 2">
    <name type="scientific">Letharia columbiana</name>
    <dbReference type="NCBI Taxonomy" id="112416"/>
    <lineage>
        <taxon>Eukaryota</taxon>
        <taxon>Fungi</taxon>
        <taxon>Dikarya</taxon>
        <taxon>Ascomycota</taxon>
        <taxon>Pezizomycotina</taxon>
        <taxon>Lecanoromycetes</taxon>
        <taxon>OSLEUM clade</taxon>
        <taxon>Lecanoromycetidae</taxon>
        <taxon>Lecanorales</taxon>
        <taxon>Lecanorineae</taxon>
        <taxon>Parmeliaceae</taxon>
        <taxon>Letharia</taxon>
    </lineage>
</organism>
<dbReference type="PANTHER" id="PTHR39142:SF1">
    <property type="entry name" value="AEL197CP"/>
    <property type="match status" value="1"/>
</dbReference>
<dbReference type="RefSeq" id="XP_037170903.1">
    <property type="nucleotide sequence ID" value="XM_037302324.1"/>
</dbReference>
<evidence type="ECO:0000313" key="1">
    <source>
        <dbReference type="EMBL" id="KAF6241663.1"/>
    </source>
</evidence>
<dbReference type="OrthoDB" id="5405745at2759"/>
<dbReference type="PANTHER" id="PTHR39142">
    <property type="entry name" value="MID1P"/>
    <property type="match status" value="1"/>
</dbReference>
<dbReference type="Proteomes" id="UP000578531">
    <property type="component" value="Unassembled WGS sequence"/>
</dbReference>
<dbReference type="GO" id="GO:0098703">
    <property type="term" value="P:calcium ion import across plasma membrane"/>
    <property type="evidence" value="ECO:0007669"/>
    <property type="project" value="InterPro"/>
</dbReference>
<reference evidence="1 2" key="1">
    <citation type="journal article" date="2020" name="Genomics">
        <title>Complete, high-quality genomes from long-read metagenomic sequencing of two wolf lichen thalli reveals enigmatic genome architecture.</title>
        <authorList>
            <person name="McKenzie S.K."/>
            <person name="Walston R.F."/>
            <person name="Allen J.L."/>
        </authorList>
    </citation>
    <scope>NUCLEOTIDE SEQUENCE [LARGE SCALE GENOMIC DNA]</scope>
    <source>
        <strain evidence="1">WasteWater2</strain>
    </source>
</reference>
<dbReference type="GO" id="GO:0005262">
    <property type="term" value="F:calcium channel activity"/>
    <property type="evidence" value="ECO:0007669"/>
    <property type="project" value="InterPro"/>
</dbReference>
<sequence length="621" mass="67217">MRLPRSAYLPQRTVPSPLASFPLLLASTAALFTQHAFAAHEDSITHKDDNHPRSHSAFEVDVGHNLERYEPEFAGADRSIIGRAGEVIPALGNNAPGILNIGQSASQYWTFPSTTLFGPNSPQTPGLPSYFEGQNVSVTPDAPGEIELYISLTTCEQPLATDPNQTAAPDQLMLYVSTSSNNQQPDQKNCDHVVLIVGGFGWLNISVKNDVYFGVYAPANEGYDGVYNYQLTASIDGFYASSYSDPNVKLVDSDTNSALLYTNNTTSTTNSSNSTFQQWMNRPPVFSLFVQNQDNPSILGVQNSVCGLQNLAQIQGLPDVETVMTAAGDSLPKQQFYVKNLNWSSTYYAVAAMIGNSTDQGSGVVGGGGTVWKPSNITTKSYDNCALLFNLPFCTSVAYAAPANPNTFNSTELLAHHYDQYALGIYQNFTNSLQQIPCNTTSSAQYSLARNCSDCDAAYRQWLCAVTIPRCEDISNPAPYMQPRAVNHSFINSSYAIAGINGDLAFSPHNRSRISFNSSRNPMIDAVIRPGPYKELLPCKDICYNLIRSCPAALQFACPLEGHGLNYSYGSPHPGGEVRWCNSPWTGISGAAGLRVTKVVTFCAALAAAFLATTLSNGCRI</sequence>
<gene>
    <name evidence="1" type="ORF">HO173_000374</name>
</gene>
<name>A0A8H6LAC5_9LECA</name>
<dbReference type="InterPro" id="IPR024338">
    <property type="entry name" value="MID1/Yam8"/>
</dbReference>